<dbReference type="Pfam" id="PF15508">
    <property type="entry name" value="NAAA-beta"/>
    <property type="match status" value="1"/>
</dbReference>
<accession>C1MZ62</accession>
<comment type="similarity">
    <text evidence="2">Belongs to the acid ceramidase family.</text>
</comment>
<dbReference type="GO" id="GO:0006631">
    <property type="term" value="P:fatty acid metabolic process"/>
    <property type="evidence" value="ECO:0007669"/>
    <property type="project" value="InterPro"/>
</dbReference>
<keyword evidence="8" id="KW-0732">Signal</keyword>
<evidence type="ECO:0000259" key="9">
    <source>
        <dbReference type="Pfam" id="PF15508"/>
    </source>
</evidence>
<dbReference type="PANTHER" id="PTHR28583:SF4">
    <property type="entry name" value="N-ACYLETHANOLAMINE-HYDROLYZING ACID AMIDASE"/>
    <property type="match status" value="1"/>
</dbReference>
<dbReference type="EMBL" id="GG663743">
    <property type="protein sequence ID" value="EEH54553.1"/>
    <property type="molecule type" value="Genomic_DNA"/>
</dbReference>
<name>C1MZ62_MICPC</name>
<dbReference type="GO" id="GO:0005764">
    <property type="term" value="C:lysosome"/>
    <property type="evidence" value="ECO:0007669"/>
    <property type="project" value="InterPro"/>
</dbReference>
<evidence type="ECO:0000256" key="6">
    <source>
        <dbReference type="PIRSR" id="PIRSR017632-1"/>
    </source>
</evidence>
<dbReference type="KEGG" id="mpp:MICPUCDRAFT_19562"/>
<reference evidence="10 11" key="1">
    <citation type="journal article" date="2009" name="Science">
        <title>Green evolution and dynamic adaptations revealed by genomes of the marine picoeukaryotes Micromonas.</title>
        <authorList>
            <person name="Worden A.Z."/>
            <person name="Lee J.H."/>
            <person name="Mock T."/>
            <person name="Rouze P."/>
            <person name="Simmons M.P."/>
            <person name="Aerts A.L."/>
            <person name="Allen A.E."/>
            <person name="Cuvelier M.L."/>
            <person name="Derelle E."/>
            <person name="Everett M.V."/>
            <person name="Foulon E."/>
            <person name="Grimwood J."/>
            <person name="Gundlach H."/>
            <person name="Henrissat B."/>
            <person name="Napoli C."/>
            <person name="McDonald S.M."/>
            <person name="Parker M.S."/>
            <person name="Rombauts S."/>
            <person name="Salamov A."/>
            <person name="Von Dassow P."/>
            <person name="Badger J.H."/>
            <person name="Coutinho P.M."/>
            <person name="Demir E."/>
            <person name="Dubchak I."/>
            <person name="Gentemann C."/>
            <person name="Eikrem W."/>
            <person name="Gready J.E."/>
            <person name="John U."/>
            <person name="Lanier W."/>
            <person name="Lindquist E.A."/>
            <person name="Lucas S."/>
            <person name="Mayer K.F."/>
            <person name="Moreau H."/>
            <person name="Not F."/>
            <person name="Otillar R."/>
            <person name="Panaud O."/>
            <person name="Pangilinan J."/>
            <person name="Paulsen I."/>
            <person name="Piegu B."/>
            <person name="Poliakov A."/>
            <person name="Robbens S."/>
            <person name="Schmutz J."/>
            <person name="Toulza E."/>
            <person name="Wyss T."/>
            <person name="Zelensky A."/>
            <person name="Zhou K."/>
            <person name="Armbrust E.V."/>
            <person name="Bhattacharya D."/>
            <person name="Goodenough U.W."/>
            <person name="Van de Peer Y."/>
            <person name="Grigoriev I.V."/>
        </authorList>
    </citation>
    <scope>NUCLEOTIDE SEQUENCE [LARGE SCALE GENOMIC DNA]</scope>
    <source>
        <strain evidence="10 11">CCMP1545</strain>
    </source>
</reference>
<sequence length="422" mass="46163">MRRSQHLHVAFLASVFVFFAPEETRGVVTGRSGKATLGERTTTTGASSDATAFAPPPSFPSTTSTSSVVDGTALPLFRINLDDPPRLRWEGVMRANKAAVRETMSDIFAKLPREVHAEVDKLVLDARGRLPSWVIEELTGVADVLDMSLADVVLVNLFFEITPFCTSIVAQSSESGGGKLLHARNLDFGFGVKRMSDDLRKIAIDVEFTRAGERVYVMTTFAGYVGAATGMRGGAFSITANEREMTGPVPVPNLLKSLLNLVNAIRTTDVIPVTWAIREVLEDETALTFEDAVGALSTRHMATQMYLTIAGVSFDEGVVLTLDRNKLLDTWRLNSTAGTWFLVQTNYDHWVREPAWDNRKKPAEKALRGVGSVAITPSSMYEDVLSLDPVLNQLTIYTTVVITADGAYESFVRECVTCAPIF</sequence>
<protein>
    <recommendedName>
        <fullName evidence="5">N-acylethanolamine-hydrolyzing acid amidase</fullName>
        <ecNumber evidence="4">3.5.1.60</ecNumber>
    </recommendedName>
</protein>
<evidence type="ECO:0000256" key="5">
    <source>
        <dbReference type="ARBA" id="ARBA00040404"/>
    </source>
</evidence>
<dbReference type="GO" id="GO:0047412">
    <property type="term" value="F:N-(long-chain-acyl)ethanolamine deacylase activity"/>
    <property type="evidence" value="ECO:0007669"/>
    <property type="project" value="UniProtKB-EC"/>
</dbReference>
<evidence type="ECO:0000256" key="1">
    <source>
        <dbReference type="ARBA" id="ARBA00004872"/>
    </source>
</evidence>
<evidence type="ECO:0000256" key="4">
    <source>
        <dbReference type="ARBA" id="ARBA00039046"/>
    </source>
</evidence>
<dbReference type="eggNOG" id="ENOG502QT7H">
    <property type="taxonomic scope" value="Eukaryota"/>
</dbReference>
<evidence type="ECO:0000256" key="7">
    <source>
        <dbReference type="SAM" id="MobiDB-lite"/>
    </source>
</evidence>
<evidence type="ECO:0000313" key="10">
    <source>
        <dbReference type="EMBL" id="EEH54553.1"/>
    </source>
</evidence>
<dbReference type="OMA" id="GWWMSFL"/>
<evidence type="ECO:0000256" key="8">
    <source>
        <dbReference type="SAM" id="SignalP"/>
    </source>
</evidence>
<dbReference type="Proteomes" id="UP000001876">
    <property type="component" value="Unassembled WGS sequence"/>
</dbReference>
<dbReference type="PIRSF" id="PIRSF017632">
    <property type="entry name" value="Acid_ceramidase-like"/>
    <property type="match status" value="1"/>
</dbReference>
<feature type="active site" description="Nucleophile" evidence="6">
    <location>
        <position position="165"/>
    </location>
</feature>
<dbReference type="GeneID" id="9686342"/>
<feature type="domain" description="Acid ceramidase N-terminal" evidence="9">
    <location>
        <begin position="73"/>
        <end position="128"/>
    </location>
</feature>
<evidence type="ECO:0000256" key="3">
    <source>
        <dbReference type="ARBA" id="ARBA00038527"/>
    </source>
</evidence>
<dbReference type="RefSeq" id="XP_003060903.1">
    <property type="nucleotide sequence ID" value="XM_003060857.1"/>
</dbReference>
<feature type="chain" id="PRO_5002910563" description="N-acylethanolamine-hydrolyzing acid amidase" evidence="8">
    <location>
        <begin position="27"/>
        <end position="422"/>
    </location>
</feature>
<evidence type="ECO:0000256" key="2">
    <source>
        <dbReference type="ARBA" id="ARBA00005730"/>
    </source>
</evidence>
<feature type="region of interest" description="Disordered" evidence="7">
    <location>
        <begin position="30"/>
        <end position="67"/>
    </location>
</feature>
<dbReference type="GO" id="GO:0017064">
    <property type="term" value="F:fatty acid amide hydrolase activity"/>
    <property type="evidence" value="ECO:0007669"/>
    <property type="project" value="InterPro"/>
</dbReference>
<comment type="subunit">
    <text evidence="3">Heterodimer of an alpha and a beta subunit, produced by autocatalytic cleavage.</text>
</comment>
<feature type="signal peptide" evidence="8">
    <location>
        <begin position="1"/>
        <end position="26"/>
    </location>
</feature>
<feature type="compositionally biased region" description="Low complexity" evidence="7">
    <location>
        <begin position="41"/>
        <end position="53"/>
    </location>
</feature>
<proteinExistence type="inferred from homology"/>
<keyword evidence="11" id="KW-1185">Reference proteome</keyword>
<comment type="pathway">
    <text evidence="1">Lipid metabolism; fatty acid metabolism.</text>
</comment>
<organism evidence="11">
    <name type="scientific">Micromonas pusilla (strain CCMP1545)</name>
    <name type="common">Picoplanktonic green alga</name>
    <dbReference type="NCBI Taxonomy" id="564608"/>
    <lineage>
        <taxon>Eukaryota</taxon>
        <taxon>Viridiplantae</taxon>
        <taxon>Chlorophyta</taxon>
        <taxon>Mamiellophyceae</taxon>
        <taxon>Mamiellales</taxon>
        <taxon>Mamiellaceae</taxon>
        <taxon>Micromonas</taxon>
    </lineage>
</organism>
<dbReference type="InterPro" id="IPR016699">
    <property type="entry name" value="Acid_ceramidase-like"/>
</dbReference>
<dbReference type="Gene3D" id="3.60.60.10">
    <property type="entry name" value="Penicillin V Acylase, Chain A"/>
    <property type="match status" value="1"/>
</dbReference>
<evidence type="ECO:0000313" key="11">
    <source>
        <dbReference type="Proteomes" id="UP000001876"/>
    </source>
</evidence>
<gene>
    <name evidence="10" type="ORF">MICPUCDRAFT_19562</name>
</gene>
<dbReference type="EC" id="3.5.1.60" evidence="4"/>
<dbReference type="OrthoDB" id="5273684at2759"/>
<dbReference type="InterPro" id="IPR029130">
    <property type="entry name" value="Acid_ceramidase_N"/>
</dbReference>
<dbReference type="PANTHER" id="PTHR28583">
    <property type="entry name" value="ACID AMIDASE"/>
    <property type="match status" value="1"/>
</dbReference>
<dbReference type="AlphaFoldDB" id="C1MZ62"/>